<protein>
    <submittedName>
        <fullName evidence="3">Putative retrotransposon hot spot protein (RHS,)</fullName>
    </submittedName>
</protein>
<feature type="domain" description="DUF7578" evidence="2">
    <location>
        <begin position="98"/>
        <end position="123"/>
    </location>
</feature>
<feature type="region of interest" description="Disordered" evidence="1">
    <location>
        <begin position="1"/>
        <end position="34"/>
    </location>
</feature>
<evidence type="ECO:0000313" key="3">
    <source>
        <dbReference type="EMBL" id="PWU93142.1"/>
    </source>
</evidence>
<dbReference type="Proteomes" id="UP000246121">
    <property type="component" value="Unassembled WGS sequence"/>
</dbReference>
<dbReference type="Pfam" id="PF24466">
    <property type="entry name" value="DUF7578"/>
    <property type="match status" value="1"/>
</dbReference>
<accession>A0A2V2VC11</accession>
<sequence length="157" mass="16396">MAHRPSRRASATPNAIGAAGRNSRDGPLEPAAPAGSSWAVRVGCFTARGVVMAPRRGSSGGSDAATCRGVAGTRRQEWTMSSTVEDILLEGSTNRTDISDMKLNDFLRSNLGGRGVVDTNENVHDAGVCSGSLDVFKKRNIITHNKGIAVVPRAGGH</sequence>
<evidence type="ECO:0000256" key="1">
    <source>
        <dbReference type="SAM" id="MobiDB-lite"/>
    </source>
</evidence>
<reference evidence="3 4" key="1">
    <citation type="journal article" date="2018" name="Microb. Genom.">
        <title>Expanding an expanded genome: long-read sequencing of Trypanosoma cruzi.</title>
        <authorList>
            <person name="Berna L."/>
            <person name="Rodriguez M."/>
            <person name="Chiribao M.L."/>
            <person name="Parodi-Talice A."/>
            <person name="Pita S."/>
            <person name="Rijo G."/>
            <person name="Alvarez-Valin F."/>
            <person name="Robello C."/>
        </authorList>
    </citation>
    <scope>NUCLEOTIDE SEQUENCE [LARGE SCALE GENOMIC DNA]</scope>
    <source>
        <strain evidence="3 4">Dm28c</strain>
    </source>
</reference>
<evidence type="ECO:0000259" key="2">
    <source>
        <dbReference type="Pfam" id="PF24466"/>
    </source>
</evidence>
<dbReference type="VEuPathDB" id="TriTrypDB:TcG_10122"/>
<evidence type="ECO:0000313" key="4">
    <source>
        <dbReference type="Proteomes" id="UP000246121"/>
    </source>
</evidence>
<comment type="caution">
    <text evidence="3">The sequence shown here is derived from an EMBL/GenBank/DDBJ whole genome shotgun (WGS) entry which is preliminary data.</text>
</comment>
<dbReference type="VEuPathDB" id="TriTrypDB:C3747_119g108"/>
<name>A0A2V2VC11_TRYCR</name>
<gene>
    <name evidence="3" type="ORF">C4B63_33g195</name>
</gene>
<organism evidence="3 4">
    <name type="scientific">Trypanosoma cruzi</name>
    <dbReference type="NCBI Taxonomy" id="5693"/>
    <lineage>
        <taxon>Eukaryota</taxon>
        <taxon>Discoba</taxon>
        <taxon>Euglenozoa</taxon>
        <taxon>Kinetoplastea</taxon>
        <taxon>Metakinetoplastina</taxon>
        <taxon>Trypanosomatida</taxon>
        <taxon>Trypanosomatidae</taxon>
        <taxon>Trypanosoma</taxon>
        <taxon>Schizotrypanum</taxon>
    </lineage>
</organism>
<dbReference type="InterPro" id="IPR056000">
    <property type="entry name" value="DUF7578"/>
</dbReference>
<dbReference type="EMBL" id="PRFA01000033">
    <property type="protein sequence ID" value="PWU93142.1"/>
    <property type="molecule type" value="Genomic_DNA"/>
</dbReference>
<proteinExistence type="predicted"/>
<dbReference type="VEuPathDB" id="TriTrypDB:TcBrA4_0157850"/>
<dbReference type="VEuPathDB" id="TriTrypDB:C4B63_33g195"/>
<dbReference type="AlphaFoldDB" id="A0A2V2VC11"/>
<dbReference type="VEuPathDB" id="TriTrypDB:TcCL_Unassigned01583"/>